<dbReference type="SUPFAM" id="SSF103506">
    <property type="entry name" value="Mitochondrial carrier"/>
    <property type="match status" value="1"/>
</dbReference>
<evidence type="ECO:0000256" key="3">
    <source>
        <dbReference type="ARBA" id="ARBA00022448"/>
    </source>
</evidence>
<dbReference type="Gene3D" id="1.50.40.10">
    <property type="entry name" value="Mitochondrial carrier domain"/>
    <property type="match status" value="1"/>
</dbReference>
<evidence type="ECO:0000256" key="10">
    <source>
        <dbReference type="PROSITE-ProRule" id="PRU00282"/>
    </source>
</evidence>
<comment type="similarity">
    <text evidence="2 11">Belongs to the mitochondrial carrier (TC 2.A.29) family.</text>
</comment>
<dbReference type="PROSITE" id="PS50920">
    <property type="entry name" value="SOLCAR"/>
    <property type="match status" value="3"/>
</dbReference>
<dbReference type="GO" id="GO:0005743">
    <property type="term" value="C:mitochondrial inner membrane"/>
    <property type="evidence" value="ECO:0007669"/>
    <property type="project" value="UniProtKB-SubCell"/>
</dbReference>
<sequence>MTKKFQSKPISQEVSTLGGFIAGGIAACGAVTFTNPIELIKTRMQLQGELTAKSDAPKLYKNPLQALVVIYKNEGLRGLQQGLICGYVYQIGLNGCRIGLYEPSRKLLTRTLHPAHYNDDVSKIPQNLLINVLAGFLSGSAGAIIANPFFLIKTRMQSFNKANSSLKVNVGQQTYYKGVIDGLTKIYSAEGIKGLFRGTDAAVLRTGAGSAAQLPVYNLTKNYLLKHNLLQDGSIGLHFVSSSAAGLGVAIVMNPWDVVLTRLYNQKGDLYSGPMDCFAKTIKTEGPTALYKGFWAQLFRVGPHSILTLMFMEQAMKLVYLVEQKF</sequence>
<dbReference type="EMBL" id="LT635767">
    <property type="protein sequence ID" value="SGZ54872.1"/>
    <property type="molecule type" value="Genomic_DNA"/>
</dbReference>
<comment type="subcellular location">
    <subcellularLocation>
        <location evidence="1">Mitochondrion inner membrane</location>
        <topology evidence="1">Multi-pass membrane protein</topology>
    </subcellularLocation>
</comment>
<dbReference type="PROSITE" id="PS51257">
    <property type="entry name" value="PROKAR_LIPOPROTEIN"/>
    <property type="match status" value="1"/>
</dbReference>
<organism evidence="13 14">
    <name type="scientific">Sungouiella intermedia</name>
    <dbReference type="NCBI Taxonomy" id="45354"/>
    <lineage>
        <taxon>Eukaryota</taxon>
        <taxon>Fungi</taxon>
        <taxon>Dikarya</taxon>
        <taxon>Ascomycota</taxon>
        <taxon>Saccharomycotina</taxon>
        <taxon>Pichiomycetes</taxon>
        <taxon>Metschnikowiaceae</taxon>
        <taxon>Sungouiella</taxon>
    </lineage>
</organism>
<keyword evidence="3 11" id="KW-0813">Transport</keyword>
<name>A0A1L0DG20_9ASCO</name>
<feature type="repeat" description="Solcar" evidence="10">
    <location>
        <begin position="14"/>
        <end position="107"/>
    </location>
</feature>
<evidence type="ECO:0000313" key="13">
    <source>
        <dbReference type="EMBL" id="SGZ54872.1"/>
    </source>
</evidence>
<evidence type="ECO:0000256" key="4">
    <source>
        <dbReference type="ARBA" id="ARBA00022692"/>
    </source>
</evidence>
<dbReference type="InterPro" id="IPR023395">
    <property type="entry name" value="MCP_dom_sf"/>
</dbReference>
<keyword evidence="7 12" id="KW-1133">Transmembrane helix</keyword>
<evidence type="ECO:0000256" key="7">
    <source>
        <dbReference type="ARBA" id="ARBA00022989"/>
    </source>
</evidence>
<keyword evidence="5" id="KW-0677">Repeat</keyword>
<protein>
    <submittedName>
        <fullName evidence="13">CIC11C00000005969</fullName>
    </submittedName>
</protein>
<evidence type="ECO:0000256" key="2">
    <source>
        <dbReference type="ARBA" id="ARBA00006375"/>
    </source>
</evidence>
<keyword evidence="4 10" id="KW-0812">Transmembrane</keyword>
<evidence type="ECO:0000256" key="5">
    <source>
        <dbReference type="ARBA" id="ARBA00022737"/>
    </source>
</evidence>
<feature type="repeat" description="Solcar" evidence="10">
    <location>
        <begin position="126"/>
        <end position="223"/>
    </location>
</feature>
<evidence type="ECO:0000256" key="9">
    <source>
        <dbReference type="ARBA" id="ARBA00023136"/>
    </source>
</evidence>
<dbReference type="InterPro" id="IPR018108">
    <property type="entry name" value="MCP_transmembrane"/>
</dbReference>
<evidence type="ECO:0000256" key="8">
    <source>
        <dbReference type="ARBA" id="ARBA00023128"/>
    </source>
</evidence>
<feature type="transmembrane region" description="Helical" evidence="12">
    <location>
        <begin position="128"/>
        <end position="152"/>
    </location>
</feature>
<evidence type="ECO:0000256" key="1">
    <source>
        <dbReference type="ARBA" id="ARBA00004448"/>
    </source>
</evidence>
<keyword evidence="9 10" id="KW-0472">Membrane</keyword>
<gene>
    <name evidence="13" type="ORF">SAMEA4029009_CIC11G00000005969</name>
</gene>
<dbReference type="Pfam" id="PF00153">
    <property type="entry name" value="Mito_carr"/>
    <property type="match status" value="3"/>
</dbReference>
<evidence type="ECO:0000256" key="6">
    <source>
        <dbReference type="ARBA" id="ARBA00022792"/>
    </source>
</evidence>
<keyword evidence="8" id="KW-0496">Mitochondrion</keyword>
<dbReference type="PANTHER" id="PTHR45928">
    <property type="entry name" value="RE38146P"/>
    <property type="match status" value="1"/>
</dbReference>
<reference evidence="13 14" key="1">
    <citation type="submission" date="2016-10" db="EMBL/GenBank/DDBJ databases">
        <authorList>
            <person name="de Groot N.N."/>
        </authorList>
    </citation>
    <scope>NUCLEOTIDE SEQUENCE [LARGE SCALE GENOMIC DNA]</scope>
    <source>
        <strain evidence="13 14">PYCC 4715</strain>
    </source>
</reference>
<keyword evidence="6" id="KW-0999">Mitochondrion inner membrane</keyword>
<dbReference type="InterPro" id="IPR051508">
    <property type="entry name" value="Mito_Carrier_Antiporter"/>
</dbReference>
<proteinExistence type="inferred from homology"/>
<evidence type="ECO:0000313" key="14">
    <source>
        <dbReference type="Proteomes" id="UP000182259"/>
    </source>
</evidence>
<accession>A0A1L0DG20</accession>
<evidence type="ECO:0000256" key="11">
    <source>
        <dbReference type="RuleBase" id="RU000488"/>
    </source>
</evidence>
<feature type="repeat" description="Solcar" evidence="10">
    <location>
        <begin position="233"/>
        <end position="318"/>
    </location>
</feature>
<dbReference type="PANTHER" id="PTHR45928:SF1">
    <property type="entry name" value="RE38146P"/>
    <property type="match status" value="1"/>
</dbReference>
<dbReference type="AlphaFoldDB" id="A0A1L0DG20"/>
<dbReference type="Proteomes" id="UP000182259">
    <property type="component" value="Chromosome IV"/>
</dbReference>
<evidence type="ECO:0000256" key="12">
    <source>
        <dbReference type="SAM" id="Phobius"/>
    </source>
</evidence>